<dbReference type="OrthoDB" id="666719at2"/>
<comment type="caution">
    <text evidence="3">The sequence shown here is derived from an EMBL/GenBank/DDBJ whole genome shotgun (WGS) entry which is preliminary data.</text>
</comment>
<evidence type="ECO:0000313" key="3">
    <source>
        <dbReference type="EMBL" id="GAO45296.1"/>
    </source>
</evidence>
<accession>A0A0E9N6E4</accession>
<feature type="chain" id="PRO_5002430062" description="Outer membrane protein beta-barrel domain-containing protein" evidence="1">
    <location>
        <begin position="21"/>
        <end position="279"/>
    </location>
</feature>
<evidence type="ECO:0000313" key="4">
    <source>
        <dbReference type="Proteomes" id="UP000033121"/>
    </source>
</evidence>
<feature type="domain" description="Outer membrane protein beta-barrel" evidence="2">
    <location>
        <begin position="96"/>
        <end position="247"/>
    </location>
</feature>
<dbReference type="Proteomes" id="UP000033121">
    <property type="component" value="Unassembled WGS sequence"/>
</dbReference>
<reference evidence="3 4" key="1">
    <citation type="submission" date="2015-04" db="EMBL/GenBank/DDBJ databases">
        <title>Whole genome shotgun sequence of Flavihumibacter petaseus NBRC 106054.</title>
        <authorList>
            <person name="Miyazawa S."/>
            <person name="Hosoyama A."/>
            <person name="Hashimoto M."/>
            <person name="Noguchi M."/>
            <person name="Tsuchikane K."/>
            <person name="Ohji S."/>
            <person name="Yamazoe A."/>
            <person name="Ichikawa N."/>
            <person name="Kimura A."/>
            <person name="Fujita N."/>
        </authorList>
    </citation>
    <scope>NUCLEOTIDE SEQUENCE [LARGE SCALE GENOMIC DNA]</scope>
    <source>
        <strain evidence="3 4">NBRC 106054</strain>
    </source>
</reference>
<name>A0A0E9N6E4_9BACT</name>
<organism evidence="3 4">
    <name type="scientific">Flavihumibacter petaseus NBRC 106054</name>
    <dbReference type="NCBI Taxonomy" id="1220578"/>
    <lineage>
        <taxon>Bacteria</taxon>
        <taxon>Pseudomonadati</taxon>
        <taxon>Bacteroidota</taxon>
        <taxon>Chitinophagia</taxon>
        <taxon>Chitinophagales</taxon>
        <taxon>Chitinophagaceae</taxon>
        <taxon>Flavihumibacter</taxon>
    </lineage>
</organism>
<keyword evidence="4" id="KW-1185">Reference proteome</keyword>
<sequence>MLKKMSLLALAGIFCLQTQAQTDTTAKTPAKPADTMHIGNIIILKNGAPSSSSSNDWEYYVNKKRKSYPANIETEWVMVDLGFSNFNDKTNYASLTSGFGAGSNESWFNLRNGKSMNVNIWFVMQKLNVYKHVVNLKYGIGLELNNYMFDTNLRFDKNPARVYIDQIDYSKTKLAADYLTVPIMINFNFTPRNSSFRTFGVSAGISAGYLYSSRNKFVSSETGKDKVKGDLGLNDFKLAYIAEVMLGPIKLYGSYAFESMYKDGLDHTPYSFGIRLGYW</sequence>
<dbReference type="AlphaFoldDB" id="A0A0E9N6E4"/>
<gene>
    <name evidence="3" type="ORF">FPE01S_04_05400</name>
</gene>
<proteinExistence type="predicted"/>
<evidence type="ECO:0000259" key="2">
    <source>
        <dbReference type="Pfam" id="PF13568"/>
    </source>
</evidence>
<dbReference type="RefSeq" id="WP_083990414.1">
    <property type="nucleotide sequence ID" value="NZ_BBWV01000004.1"/>
</dbReference>
<feature type="signal peptide" evidence="1">
    <location>
        <begin position="1"/>
        <end position="20"/>
    </location>
</feature>
<protein>
    <recommendedName>
        <fullName evidence="2">Outer membrane protein beta-barrel domain-containing protein</fullName>
    </recommendedName>
</protein>
<keyword evidence="1" id="KW-0732">Signal</keyword>
<dbReference type="EMBL" id="BBWV01000004">
    <property type="protein sequence ID" value="GAO45296.1"/>
    <property type="molecule type" value="Genomic_DNA"/>
</dbReference>
<dbReference type="STRING" id="1220578.FPE01S_04_05400"/>
<evidence type="ECO:0000256" key="1">
    <source>
        <dbReference type="SAM" id="SignalP"/>
    </source>
</evidence>
<dbReference type="InterPro" id="IPR025665">
    <property type="entry name" value="Beta-barrel_OMP_2"/>
</dbReference>
<dbReference type="Pfam" id="PF13568">
    <property type="entry name" value="OMP_b-brl_2"/>
    <property type="match status" value="1"/>
</dbReference>